<sequence>MLKATRTEEQHLKLLDLKTMVAVGSKFEQTNATHELQSMCLDKGSDLFEAFFNQANTLVNIVNHAKACTPTNERVNYTKFTLLENLMIGSHTCIHITLPLKYEITRGGQQQATVVTKNKKLLSKSKPTHTQENITAHDKQGKTVLPPGLTYPPTSLNSYGDPNVFKHQQAKLVQQKLYDTDNRLIMPWEMWDKLCLGTLVLVDTYLICWSIPMQGTSKHQKIFHVVSKNLHCITKLPETTFWPSTIAAKSKPHSPSPIIPSLGFNRFNFTTLPDPPKDLIEYDDSVKD</sequence>
<accession>A0AAD5VRN3</accession>
<dbReference type="AlphaFoldDB" id="A0AAD5VRN3"/>
<name>A0AAD5VRN3_9AGAR</name>
<evidence type="ECO:0000313" key="2">
    <source>
        <dbReference type="Proteomes" id="UP001213000"/>
    </source>
</evidence>
<dbReference type="Proteomes" id="UP001213000">
    <property type="component" value="Unassembled WGS sequence"/>
</dbReference>
<keyword evidence="2" id="KW-1185">Reference proteome</keyword>
<proteinExistence type="predicted"/>
<evidence type="ECO:0000313" key="1">
    <source>
        <dbReference type="EMBL" id="KAJ3564930.1"/>
    </source>
</evidence>
<dbReference type="EMBL" id="JANIEX010000617">
    <property type="protein sequence ID" value="KAJ3564930.1"/>
    <property type="molecule type" value="Genomic_DNA"/>
</dbReference>
<organism evidence="1 2">
    <name type="scientific">Leucocoprinus birnbaumii</name>
    <dbReference type="NCBI Taxonomy" id="56174"/>
    <lineage>
        <taxon>Eukaryota</taxon>
        <taxon>Fungi</taxon>
        <taxon>Dikarya</taxon>
        <taxon>Basidiomycota</taxon>
        <taxon>Agaricomycotina</taxon>
        <taxon>Agaricomycetes</taxon>
        <taxon>Agaricomycetidae</taxon>
        <taxon>Agaricales</taxon>
        <taxon>Agaricineae</taxon>
        <taxon>Agaricaceae</taxon>
        <taxon>Leucocoprinus</taxon>
    </lineage>
</organism>
<protein>
    <submittedName>
        <fullName evidence="1">Uncharacterized protein</fullName>
    </submittedName>
</protein>
<comment type="caution">
    <text evidence="1">The sequence shown here is derived from an EMBL/GenBank/DDBJ whole genome shotgun (WGS) entry which is preliminary data.</text>
</comment>
<reference evidence="1" key="1">
    <citation type="submission" date="2022-07" db="EMBL/GenBank/DDBJ databases">
        <title>Genome Sequence of Leucocoprinus birnbaumii.</title>
        <authorList>
            <person name="Buettner E."/>
        </authorList>
    </citation>
    <scope>NUCLEOTIDE SEQUENCE</scope>
    <source>
        <strain evidence="1">VT141</strain>
    </source>
</reference>
<gene>
    <name evidence="1" type="ORF">NP233_g7967</name>
</gene>